<dbReference type="InterPro" id="IPR009254">
    <property type="entry name" value="Laminin_aI"/>
</dbReference>
<dbReference type="CDD" id="cd00110">
    <property type="entry name" value="LamG"/>
    <property type="match status" value="3"/>
</dbReference>
<evidence type="ECO:0000256" key="13">
    <source>
        <dbReference type="SAM" id="Coils"/>
    </source>
</evidence>
<dbReference type="FunFam" id="2.10.25.10:FF:000069">
    <property type="entry name" value="Laminin subunit alpha 1"/>
    <property type="match status" value="1"/>
</dbReference>
<keyword evidence="9 12" id="KW-1015">Disulfide bond</keyword>
<feature type="domain" description="Laminin G" evidence="14">
    <location>
        <begin position="2785"/>
        <end position="2949"/>
    </location>
</feature>
<feature type="domain" description="Laminin EGF-like" evidence="15">
    <location>
        <begin position="1309"/>
        <end position="1357"/>
    </location>
</feature>
<dbReference type="Pfam" id="PF06009">
    <property type="entry name" value="Laminin_II"/>
    <property type="match status" value="1"/>
</dbReference>
<dbReference type="SMART" id="SM00180">
    <property type="entry name" value="EGF_Lam"/>
    <property type="match status" value="12"/>
</dbReference>
<keyword evidence="4" id="KW-0732">Signal</keyword>
<reference evidence="18" key="2">
    <citation type="submission" date="2025-09" db="UniProtKB">
        <authorList>
            <consortium name="Ensembl"/>
        </authorList>
    </citation>
    <scope>IDENTIFICATION</scope>
</reference>
<evidence type="ECO:0000256" key="2">
    <source>
        <dbReference type="ARBA" id="ARBA00022525"/>
    </source>
</evidence>
<dbReference type="InterPro" id="IPR000034">
    <property type="entry name" value="Laminin_IV"/>
</dbReference>
<evidence type="ECO:0000313" key="18">
    <source>
        <dbReference type="Ensembl" id="ENSNNAP00000020695.1"/>
    </source>
</evidence>
<feature type="disulfide bond" evidence="12">
    <location>
        <begin position="1240"/>
        <end position="1249"/>
    </location>
</feature>
<evidence type="ECO:0000256" key="12">
    <source>
        <dbReference type="PROSITE-ProRule" id="PRU00460"/>
    </source>
</evidence>
<dbReference type="GO" id="GO:0005783">
    <property type="term" value="C:endoplasmic reticulum"/>
    <property type="evidence" value="ECO:0007669"/>
    <property type="project" value="Ensembl"/>
</dbReference>
<dbReference type="Proteomes" id="UP000694559">
    <property type="component" value="Unplaced"/>
</dbReference>
<sequence>MARTRVAAVLLTSRTPPGAALAGIVLALWSCCHPVGSLSTSSLGAGERALSLHPPYFNLAETTRIWATATCGQDESGRPRLELFCKLVGGPAASPAGQTIQGQFCDYCNAADPNKAHPIDYAIDGTERWWQSPSLSLGLKYDEVNVTLDLGQLFHVAYVLIKFANSPRPDLWVLERSIDFGRTYTPWQYFAYSKADCWERFRKEANSPLRKDNDVICTTEYSRIVPLENGEIVISLVNGRPGANNFSHSSILREFTQATNIRLHFLRTNTLLGHLISKAQRDPTVTRRYYYSLKDISIGGQCVCHGHADVCNPPVCIAGWEILYQCECQHNTCGETCDRCCPGYNQKIWQPATASSTNVCEPCNCHGHALDCYYDHEVERRKESLNLHGQYQGGGVCIDCQHNTAGINCEKCLKGYYRLYGVPITAMHGCIPCRCSPEHSNGCEEGSGRCYCQLNYQGETCDRCADGYHSFPFCYREYHTCQCSTYGSYQDTCHPTSGQCDCRPGFIGQQCDRCISTSSTFPHCQGVIDECDPAGTRDSYSGYCLCLQNVEGPTCSICKPLYWNLASANPYGCIDCQCDVAGVLSGIRECQQLAGECYCKPNVCGGPCDTCEAGYHGLETKNYFGCQGCKCDVGGSVSHVCNDLTGDCQCRSHIIGKTCTEPEKNYYLPDLHHMKFEIEDGTSPNGRGVRFGYNSQEFPGFSWRGYVQMSSIQNEVRITLSVKKPKPYLFHVILRYINPGTAIVSGHITAYQSRTLKGTDQSKDIFFPLSREPAFVTVPGKSFADSFLLGPGTWMFKIMAEGVLLDYLVLLPSDYYEASILEFPVVQPCTYSGYVITDNCLQYEYLPVDKYRCVFGTDVTFFLHRGQYRKTTFQQPTVKHPVMSHINGQEVNLQIKLKVPQVGRYAILFEYVTVYDLMYVGNIKTESLEQVMEAKINIYSCKYSFLCRSVVIDDMARIAVFDLLADTTLHLRSSALDFLLHKICIIPIEDFSLDYVEPQVYCIATYIHGSSASCIPLQYEKPLEAVVLDARRDSKVVEGPRYVVSWDSLSSPLHSANGVILSSSQNQITLNGRVPHIGRYVFIIHFYQPENPTFPVQVLVDGGQLWSGSYNASFCPHTSGCRSLIISENHIEFDILKHDISVTMKIPNERTMVLEHILVVPAHSYSYTLLHKDSVIRSIDFISQCGGNSFHIVPGNSSEFCRNSARSLVAAFNDGALPCNCHRKGATSATCNPDGGQCNCRAHIIGRQCIRCQTGYYGFPFCKPCSCGRRLCDDITGKCICPPQTVKPRCEACMRLHFGYHPLTGCEKCNCSSKGVTSAMNPECNKIDGQCRCRSGIAGRQCDHCAPGSYGFPNCKPCKCNRGGTEQDICNPQTGLCLCKENVEGVQCDMCRSGSFYLDPANPKGCTTCFCFGATNICHSTNKHRVKFTDMRNWHLEAVGNAMNIPTTFNPISNSVVADVQELPPFLHNLYWVAPSSYLGNKLSSYGGYLSYQLKSFGLPSEGMTLLEKRPDVQLIGREMKITYIDPNNPLPDKLYYGSVQLVEENFRHTSSNHLVSREELMMVLSRLDGLQIRGLYFTETQRLTLGDVGLEEATNTGNGNIAYAVEACSCPPEYMGDSCQECSPGFYRESVGQFTGRCVLCNCNGNSDRCLDGSGICINCQHNTAGEKCERCKEGYFRDASQGLCKECHCPYTNRYSVGLTVGSCIYCGCCAPGYFGNPLKYRYCQKCNCLENGQLTKCDRLTGGTNTLNSSVWALFCLACGSCVITLLEDLSTMGSELRVIEFQMQSINTSAQLLGQMKHLEVRSKQLESLLDHSRSVVKTQSSKVDELETGLSHLNQNINALKEKVSFKNLYILLSFLIYSNYVFLVLVLLGQIDGTSTEGNSLPIKHSAKELVQAQQMINEMRNRNFGQQLTEAEKEKGKAQHLLDRIRNELEKRKANNQGLIKSVRDSLNEYESKLNDLHESLREAKEQTKLAENLNGENKHLLEAIKVNLSTCLPSYLSRLMDLYPSSVSQTSSIFELFQKSKEEYESLAANLDGAKKDLDEKLKSQFLSSSKEPLVVKAEMYANSLQDLARKLDEYKNASKNELATCTTFENISDIIRAAEAAANKALSAADSASSVRKRNKKLYKNYILTYNSAECKPHIFQQRAFYILLYLKRYPEFMCHFICCLDNTESLITIANTMIKNANNITTNVLSELDPIKAGVENIKNTYENIQITDFNKALTEASRSVNNLTSMLPDLFNKITNINQQVISTSNITENINRIRELIQKARDAANKVAIPMKFNGKSGVEVRLPDILDDLKGYTSLSFFLQRPDKKEHMAQPQTRNMFLMYLGNKDGSSNYIGMAIRGGHLICAYNLGGSENKIRVTEKLYEKNTRDIALDQVTFKRIYQYAELEYKHAAPSDLSAKYEPQDSSRNSNTLLNLDPDKVVFYVGGYPPEFTPPSELDYPPYEGCVELDSLNDRVFSLYNFKETFNLNTTVVQPCRRYREQSDEFYFEGIGYAHIKVSSDSANIRYEQTIQTTSDVGLVFFAENQVINIHVNVSRQSGKWGRRGRKKIRHRERMIHTDKLLYAIVNTFHFNSYYLGGIPTTLRERRFNISTPPFRGCMKNIKTSFERSISFSESFGVSRKCPDDWKLMRTANFFKNGVLDLSDEDFPFPDNFQVGFGFHTLAVNGMLLSYNIRVRKVNYLLLSFKIQSNWFPTNAKSQYLKNVSVSFSSFQLKLLFDDLPNSKTVVTPERKSMNRPIKLGGNNFEGCMSNIFIERSQPPVQVQNLTDSVRTNVSLGFSFSFSAFSDSYFYMFVYSRSHFAVDVRTSSSRGMVFFMADQMGNRYVALYLSKGRYVLAVAYDGKKIKIKSKAKYSDGQWHMVAFSISENKIRLIIDGLKTHEGNLPSSYPYSQINASIYLGAVQSLNIQSFVGCLRNFQVGRKHMYTYQKNNGVLPCLDNILENGVSFFNEGGYIVIGEIAFSIRPRSFTGILIHAGSNQQNYLTLYMEGGMLTASGNNGAGEFSLSVTPQQSLCDGQWHSVAVSQKQNIIYLDVDTNRNYTAALSPNLSTSHAQPLYFGRVPVNLETPWLPIQDVFLGCLKNMKINDKSILLNKMSNIHGVVSLEGCPVY</sequence>
<evidence type="ECO:0000259" key="15">
    <source>
        <dbReference type="PROSITE" id="PS50027"/>
    </source>
</evidence>
<feature type="coiled-coil region" evidence="13">
    <location>
        <begin position="2025"/>
        <end position="2093"/>
    </location>
</feature>
<dbReference type="OrthoDB" id="18487at2759"/>
<evidence type="ECO:0000256" key="11">
    <source>
        <dbReference type="ARBA" id="ARBA00023292"/>
    </source>
</evidence>
<evidence type="ECO:0000256" key="6">
    <source>
        <dbReference type="ARBA" id="ARBA00022869"/>
    </source>
</evidence>
<feature type="domain" description="Laminin G" evidence="14">
    <location>
        <begin position="2286"/>
        <end position="2489"/>
    </location>
</feature>
<dbReference type="FunFam" id="2.10.25.10:FF:000188">
    <property type="entry name" value="Laminin subunit gamma 2"/>
    <property type="match status" value="1"/>
</dbReference>
<dbReference type="GO" id="GO:0005576">
    <property type="term" value="C:extracellular region"/>
    <property type="evidence" value="ECO:0007669"/>
    <property type="project" value="UniProtKB-ARBA"/>
</dbReference>
<dbReference type="CDD" id="cd00055">
    <property type="entry name" value="EGF_Lam"/>
    <property type="match status" value="12"/>
</dbReference>
<evidence type="ECO:0000256" key="1">
    <source>
        <dbReference type="ARBA" id="ARBA00004302"/>
    </source>
</evidence>
<dbReference type="GO" id="GO:0005201">
    <property type="term" value="F:extracellular matrix structural constituent"/>
    <property type="evidence" value="ECO:0007669"/>
    <property type="project" value="TreeGrafter"/>
</dbReference>
<dbReference type="Gene3D" id="2.10.25.10">
    <property type="entry name" value="Laminin"/>
    <property type="match status" value="10"/>
</dbReference>
<evidence type="ECO:0000259" key="16">
    <source>
        <dbReference type="PROSITE" id="PS51115"/>
    </source>
</evidence>
<dbReference type="Pfam" id="PF06008">
    <property type="entry name" value="Laminin_I"/>
    <property type="match status" value="1"/>
</dbReference>
<feature type="disulfide bond" evidence="12">
    <location>
        <begin position="1661"/>
        <end position="1670"/>
    </location>
</feature>
<dbReference type="Gene3D" id="2.60.120.260">
    <property type="entry name" value="Galactose-binding domain-like"/>
    <property type="match status" value="1"/>
</dbReference>
<feature type="disulfide bond" evidence="12">
    <location>
        <begin position="1379"/>
        <end position="1388"/>
    </location>
</feature>
<dbReference type="Pfam" id="PF00053">
    <property type="entry name" value="EGF_laminin"/>
    <property type="match status" value="10"/>
</dbReference>
<evidence type="ECO:0000256" key="7">
    <source>
        <dbReference type="ARBA" id="ARBA00022889"/>
    </source>
</evidence>
<dbReference type="SMART" id="SM00136">
    <property type="entry name" value="LamNT"/>
    <property type="match status" value="1"/>
</dbReference>
<dbReference type="InterPro" id="IPR002049">
    <property type="entry name" value="LE_dom"/>
</dbReference>
<dbReference type="GO" id="GO:0005610">
    <property type="term" value="C:laminin-5 complex"/>
    <property type="evidence" value="ECO:0007669"/>
    <property type="project" value="Ensembl"/>
</dbReference>
<evidence type="ECO:0000256" key="4">
    <source>
        <dbReference type="ARBA" id="ARBA00022729"/>
    </source>
</evidence>
<dbReference type="GO" id="GO:0005102">
    <property type="term" value="F:signaling receptor binding"/>
    <property type="evidence" value="ECO:0007669"/>
    <property type="project" value="InterPro"/>
</dbReference>
<organism evidence="18 19">
    <name type="scientific">Naja naja</name>
    <name type="common">Indian cobra</name>
    <dbReference type="NCBI Taxonomy" id="35670"/>
    <lineage>
        <taxon>Eukaryota</taxon>
        <taxon>Metazoa</taxon>
        <taxon>Chordata</taxon>
        <taxon>Craniata</taxon>
        <taxon>Vertebrata</taxon>
        <taxon>Euteleostomi</taxon>
        <taxon>Lepidosauria</taxon>
        <taxon>Squamata</taxon>
        <taxon>Bifurcata</taxon>
        <taxon>Unidentata</taxon>
        <taxon>Episquamata</taxon>
        <taxon>Toxicofera</taxon>
        <taxon>Serpentes</taxon>
        <taxon>Colubroidea</taxon>
        <taxon>Elapidae</taxon>
        <taxon>Elapinae</taxon>
        <taxon>Naja</taxon>
    </lineage>
</organism>
<dbReference type="SUPFAM" id="SSF57196">
    <property type="entry name" value="EGF/Laminin"/>
    <property type="match status" value="10"/>
</dbReference>
<dbReference type="GO" id="GO:0007411">
    <property type="term" value="P:axon guidance"/>
    <property type="evidence" value="ECO:0007669"/>
    <property type="project" value="TreeGrafter"/>
</dbReference>
<feature type="disulfide bond" evidence="12">
    <location>
        <begin position="1360"/>
        <end position="1377"/>
    </location>
</feature>
<dbReference type="SUPFAM" id="SSF49899">
    <property type="entry name" value="Concanavalin A-like lectins/glucanases"/>
    <property type="match status" value="4"/>
</dbReference>
<feature type="coiled-coil region" evidence="13">
    <location>
        <begin position="1889"/>
        <end position="1991"/>
    </location>
</feature>
<dbReference type="FunFam" id="2.10.25.10:FF:000209">
    <property type="entry name" value="Laminin subunit alpha 5"/>
    <property type="match status" value="2"/>
</dbReference>
<dbReference type="SMART" id="SM00281">
    <property type="entry name" value="LamB"/>
    <property type="match status" value="1"/>
</dbReference>
<feature type="domain" description="Laminin EGF-like" evidence="15">
    <location>
        <begin position="481"/>
        <end position="526"/>
    </location>
</feature>
<evidence type="ECO:0000256" key="8">
    <source>
        <dbReference type="ARBA" id="ARBA00023054"/>
    </source>
</evidence>
<dbReference type="PROSITE" id="PS51115">
    <property type="entry name" value="LAMININ_IVA"/>
    <property type="match status" value="1"/>
</dbReference>
<feature type="disulfide bond" evidence="12">
    <location>
        <begin position="1219"/>
        <end position="1231"/>
    </location>
</feature>
<feature type="disulfide bond" evidence="12">
    <location>
        <begin position="452"/>
        <end position="461"/>
    </location>
</feature>
<keyword evidence="2" id="KW-0964">Secreted</keyword>
<dbReference type="FunFam" id="2.60.120.260:FF:000092">
    <property type="entry name" value="Laminin subunit alpha-3"/>
    <property type="match status" value="1"/>
</dbReference>
<evidence type="ECO:0000259" key="14">
    <source>
        <dbReference type="PROSITE" id="PS50025"/>
    </source>
</evidence>
<keyword evidence="7" id="KW-0130">Cell adhesion</keyword>
<dbReference type="GeneTree" id="ENSGT00940000155638"/>
<gene>
    <name evidence="18" type="primary">LAMA3</name>
</gene>
<feature type="disulfide bond" evidence="12">
    <location>
        <begin position="1358"/>
        <end position="1370"/>
    </location>
</feature>
<dbReference type="PROSITE" id="PS00022">
    <property type="entry name" value="EGF_1"/>
    <property type="match status" value="1"/>
</dbReference>
<reference evidence="18" key="1">
    <citation type="submission" date="2025-08" db="UniProtKB">
        <authorList>
            <consortium name="Ensembl"/>
        </authorList>
    </citation>
    <scope>IDENTIFICATION</scope>
</reference>
<name>A0A8C6XYT6_NAJNA</name>
<evidence type="ECO:0000259" key="17">
    <source>
        <dbReference type="PROSITE" id="PS51117"/>
    </source>
</evidence>
<dbReference type="InterPro" id="IPR010307">
    <property type="entry name" value="Laminin_dom_II"/>
</dbReference>
<dbReference type="Pfam" id="PF00055">
    <property type="entry name" value="Laminin_N"/>
    <property type="match status" value="1"/>
</dbReference>
<keyword evidence="6" id="KW-0084">Basement membrane</keyword>
<dbReference type="Pfam" id="PF24973">
    <property type="entry name" value="EGF_LMN_ATRN"/>
    <property type="match status" value="2"/>
</dbReference>
<feature type="domain" description="Laminin EGF-like" evidence="15">
    <location>
        <begin position="1642"/>
        <end position="1688"/>
    </location>
</feature>
<dbReference type="GO" id="GO:0030155">
    <property type="term" value="P:regulation of cell adhesion"/>
    <property type="evidence" value="ECO:0007669"/>
    <property type="project" value="InterPro"/>
</dbReference>
<dbReference type="FunFam" id="2.10.25.10:FF:000084">
    <property type="entry name" value="Laminin subunit alpha 3"/>
    <property type="match status" value="1"/>
</dbReference>
<dbReference type="GO" id="GO:0007155">
    <property type="term" value="P:cell adhesion"/>
    <property type="evidence" value="ECO:0007669"/>
    <property type="project" value="UniProtKB-KW"/>
</dbReference>
<feature type="domain" description="Laminin EGF-like" evidence="15">
    <location>
        <begin position="433"/>
        <end position="476"/>
    </location>
</feature>
<dbReference type="InterPro" id="IPR000742">
    <property type="entry name" value="EGF"/>
</dbReference>
<dbReference type="GO" id="GO:0009887">
    <property type="term" value="P:animal organ morphogenesis"/>
    <property type="evidence" value="ECO:0007669"/>
    <property type="project" value="TreeGrafter"/>
</dbReference>
<feature type="disulfide bond" evidence="12">
    <location>
        <begin position="1221"/>
        <end position="1238"/>
    </location>
</feature>
<keyword evidence="3" id="KW-0272">Extracellular matrix</keyword>
<evidence type="ECO:0000256" key="5">
    <source>
        <dbReference type="ARBA" id="ARBA00022737"/>
    </source>
</evidence>
<keyword evidence="11 12" id="KW-0424">Laminin EGF-like domain</keyword>
<dbReference type="InterPro" id="IPR056863">
    <property type="entry name" value="LMN_ATRN_NET-like_EGF"/>
</dbReference>
<feature type="domain" description="Laminin IV type A" evidence="16">
    <location>
        <begin position="1429"/>
        <end position="1608"/>
    </location>
</feature>
<comment type="subcellular location">
    <subcellularLocation>
        <location evidence="1">Secreted</location>
        <location evidence="1">Extracellular space</location>
        <location evidence="1">Extracellular matrix</location>
        <location evidence="1">Basement membrane</location>
    </subcellularLocation>
</comment>
<proteinExistence type="predicted"/>
<dbReference type="GO" id="GO:0030334">
    <property type="term" value="P:regulation of cell migration"/>
    <property type="evidence" value="ECO:0007669"/>
    <property type="project" value="InterPro"/>
</dbReference>
<feature type="disulfide bond" evidence="12">
    <location>
        <begin position="483"/>
        <end position="500"/>
    </location>
</feature>
<dbReference type="PROSITE" id="PS01248">
    <property type="entry name" value="EGF_LAM_1"/>
    <property type="match status" value="4"/>
</dbReference>
<dbReference type="PRINTS" id="PR00011">
    <property type="entry name" value="EGFLAMININ"/>
</dbReference>
<keyword evidence="10" id="KW-0325">Glycoprotein</keyword>
<feature type="domain" description="Laminin EGF-like" evidence="15">
    <location>
        <begin position="576"/>
        <end position="628"/>
    </location>
</feature>
<feature type="disulfide bond" evidence="12">
    <location>
        <begin position="599"/>
        <end position="608"/>
    </location>
</feature>
<keyword evidence="5" id="KW-0677">Repeat</keyword>
<dbReference type="Pfam" id="PF02210">
    <property type="entry name" value="Laminin_G_2"/>
    <property type="match status" value="3"/>
</dbReference>
<dbReference type="PROSITE" id="PS51117">
    <property type="entry name" value="LAMININ_NTER"/>
    <property type="match status" value="1"/>
</dbReference>
<evidence type="ECO:0000256" key="10">
    <source>
        <dbReference type="ARBA" id="ARBA00023180"/>
    </source>
</evidence>
<comment type="caution">
    <text evidence="12">Lacks conserved residue(s) required for the propagation of feature annotation.</text>
</comment>
<protein>
    <submittedName>
        <fullName evidence="18">Laminin subunit alpha 3</fullName>
    </submittedName>
</protein>
<dbReference type="GO" id="GO:0045995">
    <property type="term" value="P:regulation of embryonic development"/>
    <property type="evidence" value="ECO:0007669"/>
    <property type="project" value="InterPro"/>
</dbReference>
<dbReference type="InterPro" id="IPR050440">
    <property type="entry name" value="Laminin/Netrin_ECM"/>
</dbReference>
<feature type="domain" description="Laminin G" evidence="14">
    <location>
        <begin position="2937"/>
        <end position="3120"/>
    </location>
</feature>
<feature type="disulfide bond" evidence="12">
    <location>
        <begin position="481"/>
        <end position="493"/>
    </location>
</feature>
<dbReference type="Ensembl" id="ENSNNAT00000021706.1">
    <property type="protein sequence ID" value="ENSNNAP00000020695.1"/>
    <property type="gene ID" value="ENSNNAG00000009401.1"/>
</dbReference>
<evidence type="ECO:0000313" key="19">
    <source>
        <dbReference type="Proteomes" id="UP000694559"/>
    </source>
</evidence>
<dbReference type="SMART" id="SM00282">
    <property type="entry name" value="LamG"/>
    <property type="match status" value="3"/>
</dbReference>
<dbReference type="GO" id="GO:0035987">
    <property type="term" value="P:endodermal cell differentiation"/>
    <property type="evidence" value="ECO:0007669"/>
    <property type="project" value="Ensembl"/>
</dbReference>
<feature type="disulfide bond" evidence="12">
    <location>
        <begin position="502"/>
        <end position="511"/>
    </location>
</feature>
<dbReference type="InterPro" id="IPR008211">
    <property type="entry name" value="Laminin_N"/>
</dbReference>
<dbReference type="PROSITE" id="PS50027">
    <property type="entry name" value="EGF_LAM_2"/>
    <property type="match status" value="7"/>
</dbReference>
<accession>A0A8C6XYT6</accession>
<dbReference type="FunFam" id="2.10.25.10:FF:000388">
    <property type="entry name" value="Laminin subunit alpha"/>
    <property type="match status" value="1"/>
</dbReference>
<dbReference type="SMART" id="SM00181">
    <property type="entry name" value="EGF"/>
    <property type="match status" value="6"/>
</dbReference>
<dbReference type="FunFam" id="2.10.25.10:FF:000011">
    <property type="entry name" value="Cadherin EGF LAG seven-pass G-type receptor"/>
    <property type="match status" value="1"/>
</dbReference>
<dbReference type="FunFam" id="2.10.25.10:FF:000090">
    <property type="entry name" value="laminin subunit alpha"/>
    <property type="match status" value="1"/>
</dbReference>
<evidence type="ECO:0000256" key="9">
    <source>
        <dbReference type="ARBA" id="ARBA00023157"/>
    </source>
</evidence>
<dbReference type="PANTHER" id="PTHR10574">
    <property type="entry name" value="NETRIN/LAMININ-RELATED"/>
    <property type="match status" value="1"/>
</dbReference>
<dbReference type="PANTHER" id="PTHR10574:SF445">
    <property type="entry name" value="LAMININ SUBUNIT ALPHA 3"/>
    <property type="match status" value="1"/>
</dbReference>
<dbReference type="FunFam" id="2.10.25.10:FF:000083">
    <property type="entry name" value="Laminin subunit alpha"/>
    <property type="match status" value="1"/>
</dbReference>
<dbReference type="Pfam" id="PF00052">
    <property type="entry name" value="Laminin_B"/>
    <property type="match status" value="1"/>
</dbReference>
<feature type="disulfide bond" evidence="12">
    <location>
        <begin position="1333"/>
        <end position="1342"/>
    </location>
</feature>
<dbReference type="InterPro" id="IPR001791">
    <property type="entry name" value="Laminin_G"/>
</dbReference>
<dbReference type="PROSITE" id="PS50025">
    <property type="entry name" value="LAM_G_DOMAIN"/>
    <property type="match status" value="3"/>
</dbReference>
<keyword evidence="8 13" id="KW-0175">Coiled coil</keyword>
<evidence type="ECO:0000256" key="3">
    <source>
        <dbReference type="ARBA" id="ARBA00022530"/>
    </source>
</evidence>
<feature type="domain" description="Laminin EGF-like" evidence="15">
    <location>
        <begin position="1219"/>
        <end position="1264"/>
    </location>
</feature>
<feature type="domain" description="Laminin EGF-like" evidence="15">
    <location>
        <begin position="1358"/>
        <end position="1408"/>
    </location>
</feature>
<dbReference type="InterPro" id="IPR013320">
    <property type="entry name" value="ConA-like_dom_sf"/>
</dbReference>
<keyword evidence="19" id="KW-1185">Reference proteome</keyword>
<feature type="domain" description="Laminin N-terminal" evidence="17">
    <location>
        <begin position="48"/>
        <end position="301"/>
    </location>
</feature>
<dbReference type="Gene3D" id="2.60.120.200">
    <property type="match status" value="5"/>
</dbReference>